<evidence type="ECO:0000256" key="4">
    <source>
        <dbReference type="ARBA" id="ARBA00023136"/>
    </source>
</evidence>
<sequence length="135" mass="14584">MTGKQQSSQAVHIILWTAQVLLAALFMMGVIMKFQPIAKISVMMPWMGQVPAWFVRLLGIVDLAAALGLILPSLLRIKPRLTPWAAIGSIVLMLCASVFHIARGEASAIGLNIAAACIAAFIAWGRFTKSPIESR</sequence>
<protein>
    <submittedName>
        <fullName evidence="6">DoxX-like family protein</fullName>
    </submittedName>
</protein>
<dbReference type="STRING" id="688867.SAMN05660236_4063"/>
<proteinExistence type="predicted"/>
<evidence type="ECO:0000256" key="3">
    <source>
        <dbReference type="ARBA" id="ARBA00022989"/>
    </source>
</evidence>
<dbReference type="EMBL" id="FUZU01000003">
    <property type="protein sequence ID" value="SKC81977.1"/>
    <property type="molecule type" value="Genomic_DNA"/>
</dbReference>
<evidence type="ECO:0000313" key="6">
    <source>
        <dbReference type="EMBL" id="SKC81977.1"/>
    </source>
</evidence>
<dbReference type="Pfam" id="PF13564">
    <property type="entry name" value="DoxX_2"/>
    <property type="match status" value="1"/>
</dbReference>
<dbReference type="InterPro" id="IPR032808">
    <property type="entry name" value="DoxX"/>
</dbReference>
<organism evidence="6 7">
    <name type="scientific">Ohtaekwangia koreensis</name>
    <dbReference type="NCBI Taxonomy" id="688867"/>
    <lineage>
        <taxon>Bacteria</taxon>
        <taxon>Pseudomonadati</taxon>
        <taxon>Bacteroidota</taxon>
        <taxon>Cytophagia</taxon>
        <taxon>Cytophagales</taxon>
        <taxon>Fulvivirgaceae</taxon>
        <taxon>Ohtaekwangia</taxon>
    </lineage>
</organism>
<feature type="transmembrane region" description="Helical" evidence="5">
    <location>
        <begin position="108"/>
        <end position="127"/>
    </location>
</feature>
<evidence type="ECO:0000256" key="1">
    <source>
        <dbReference type="ARBA" id="ARBA00004141"/>
    </source>
</evidence>
<dbReference type="OrthoDB" id="3385086at2"/>
<keyword evidence="7" id="KW-1185">Reference proteome</keyword>
<feature type="transmembrane region" description="Helical" evidence="5">
    <location>
        <begin position="12"/>
        <end position="32"/>
    </location>
</feature>
<keyword evidence="3 5" id="KW-1133">Transmembrane helix</keyword>
<feature type="transmembrane region" description="Helical" evidence="5">
    <location>
        <begin position="52"/>
        <end position="71"/>
    </location>
</feature>
<dbReference type="RefSeq" id="WP_079688627.1">
    <property type="nucleotide sequence ID" value="NZ_FUZU01000003.1"/>
</dbReference>
<dbReference type="Proteomes" id="UP000190961">
    <property type="component" value="Unassembled WGS sequence"/>
</dbReference>
<gene>
    <name evidence="6" type="ORF">SAMN05660236_4063</name>
</gene>
<evidence type="ECO:0000256" key="5">
    <source>
        <dbReference type="SAM" id="Phobius"/>
    </source>
</evidence>
<feature type="transmembrane region" description="Helical" evidence="5">
    <location>
        <begin position="83"/>
        <end position="102"/>
    </location>
</feature>
<name>A0A1T5M164_9BACT</name>
<keyword evidence="4 5" id="KW-0472">Membrane</keyword>
<evidence type="ECO:0000313" key="7">
    <source>
        <dbReference type="Proteomes" id="UP000190961"/>
    </source>
</evidence>
<reference evidence="6 7" key="1">
    <citation type="submission" date="2017-02" db="EMBL/GenBank/DDBJ databases">
        <authorList>
            <person name="Peterson S.W."/>
        </authorList>
    </citation>
    <scope>NUCLEOTIDE SEQUENCE [LARGE SCALE GENOMIC DNA]</scope>
    <source>
        <strain evidence="6 7">DSM 25262</strain>
    </source>
</reference>
<dbReference type="AlphaFoldDB" id="A0A1T5M164"/>
<dbReference type="GO" id="GO:0016020">
    <property type="term" value="C:membrane"/>
    <property type="evidence" value="ECO:0007669"/>
    <property type="project" value="UniProtKB-SubCell"/>
</dbReference>
<accession>A0A1T5M164</accession>
<keyword evidence="2 5" id="KW-0812">Transmembrane</keyword>
<comment type="subcellular location">
    <subcellularLocation>
        <location evidence="1">Membrane</location>
        <topology evidence="1">Multi-pass membrane protein</topology>
    </subcellularLocation>
</comment>
<evidence type="ECO:0000256" key="2">
    <source>
        <dbReference type="ARBA" id="ARBA00022692"/>
    </source>
</evidence>